<reference evidence="18 19" key="1">
    <citation type="submission" date="2013-08" db="EMBL/GenBank/DDBJ databases">
        <title>Intrasporangium oryzae NRRL B-24470.</title>
        <authorList>
            <person name="Liu H."/>
            <person name="Wang G."/>
        </authorList>
    </citation>
    <scope>NUCLEOTIDE SEQUENCE [LARGE SCALE GENOMIC DNA]</scope>
    <source>
        <strain evidence="18 19">NRRL B-24470</strain>
    </source>
</reference>
<keyword evidence="19" id="KW-1185">Reference proteome</keyword>
<comment type="function">
    <text evidence="17">Catalyzes the dephosphorylation of undecaprenyl diphosphate (UPP). Confers resistance to bacitracin.</text>
</comment>
<keyword evidence="6 17" id="KW-0812">Transmembrane</keyword>
<evidence type="ECO:0000256" key="9">
    <source>
        <dbReference type="ARBA" id="ARBA00022984"/>
    </source>
</evidence>
<dbReference type="NCBIfam" id="NF001392">
    <property type="entry name" value="PRK00281.2-1"/>
    <property type="match status" value="1"/>
</dbReference>
<keyword evidence="5 17" id="KW-1003">Cell membrane</keyword>
<evidence type="ECO:0000256" key="2">
    <source>
        <dbReference type="ARBA" id="ARBA00010621"/>
    </source>
</evidence>
<accession>W9GAA5</accession>
<evidence type="ECO:0000256" key="7">
    <source>
        <dbReference type="ARBA" id="ARBA00022801"/>
    </source>
</evidence>
<feature type="transmembrane region" description="Helical" evidence="17">
    <location>
        <begin position="88"/>
        <end position="107"/>
    </location>
</feature>
<dbReference type="InterPro" id="IPR003824">
    <property type="entry name" value="UppP"/>
</dbReference>
<evidence type="ECO:0000256" key="4">
    <source>
        <dbReference type="ARBA" id="ARBA00021581"/>
    </source>
</evidence>
<evidence type="ECO:0000256" key="8">
    <source>
        <dbReference type="ARBA" id="ARBA00022960"/>
    </source>
</evidence>
<evidence type="ECO:0000256" key="10">
    <source>
        <dbReference type="ARBA" id="ARBA00022989"/>
    </source>
</evidence>
<dbReference type="HAMAP" id="MF_01006">
    <property type="entry name" value="Undec_diphosphatase"/>
    <property type="match status" value="1"/>
</dbReference>
<dbReference type="STRING" id="1386089.N865_07890"/>
<evidence type="ECO:0000256" key="16">
    <source>
        <dbReference type="ARBA" id="ARBA00047594"/>
    </source>
</evidence>
<keyword evidence="12 17" id="KW-0046">Antibiotic resistance</keyword>
<evidence type="ECO:0000256" key="12">
    <source>
        <dbReference type="ARBA" id="ARBA00023251"/>
    </source>
</evidence>
<dbReference type="GO" id="GO:0046677">
    <property type="term" value="P:response to antibiotic"/>
    <property type="evidence" value="ECO:0007669"/>
    <property type="project" value="UniProtKB-UniRule"/>
</dbReference>
<evidence type="ECO:0000313" key="18">
    <source>
        <dbReference type="EMBL" id="EWT01773.1"/>
    </source>
</evidence>
<feature type="transmembrane region" description="Helical" evidence="17">
    <location>
        <begin position="261"/>
        <end position="282"/>
    </location>
</feature>
<feature type="transmembrane region" description="Helical" evidence="17">
    <location>
        <begin position="119"/>
        <end position="136"/>
    </location>
</feature>
<comment type="similarity">
    <text evidence="2 17">Belongs to the UppP family.</text>
</comment>
<organism evidence="18 19">
    <name type="scientific">Intrasporangium oryzae NRRL B-24470</name>
    <dbReference type="NCBI Taxonomy" id="1386089"/>
    <lineage>
        <taxon>Bacteria</taxon>
        <taxon>Bacillati</taxon>
        <taxon>Actinomycetota</taxon>
        <taxon>Actinomycetes</taxon>
        <taxon>Micrococcales</taxon>
        <taxon>Intrasporangiaceae</taxon>
        <taxon>Intrasporangium</taxon>
    </lineage>
</organism>
<name>W9GAA5_9MICO</name>
<proteinExistence type="inferred from homology"/>
<dbReference type="GO" id="GO:0005886">
    <property type="term" value="C:plasma membrane"/>
    <property type="evidence" value="ECO:0007669"/>
    <property type="project" value="UniProtKB-SubCell"/>
</dbReference>
<dbReference type="Proteomes" id="UP000019489">
    <property type="component" value="Unassembled WGS sequence"/>
</dbReference>
<keyword evidence="8 17" id="KW-0133">Cell shape</keyword>
<feature type="transmembrane region" description="Helical" evidence="17">
    <location>
        <begin position="43"/>
        <end position="67"/>
    </location>
</feature>
<sequence>MSYLDAVVLGVVEGLTEYLPVSSTGHLTIAENLLGLEVDAPAVTAYTAVIQLGAIAATLIYFFRDIVRFAVAWFRGLTDAEARHDPDYGLAWAVVIGSIPVGIVGFAAKDLIEGGLRSLWVVATALILWSGVMVVAERMHTSYERRGLVRGEHSVTPVDGLLIGLAQCFSLIPGVSRSGATISAGLARGIDRVTATRLSFFLAIPALTAAGLFQSVQQKDDLAAFGVGPMIVGIIVAFLVAYLSIAWLLRFVASNSLMPFVVYRVALGLVLAGSLAAGVISAT</sequence>
<evidence type="ECO:0000256" key="3">
    <source>
        <dbReference type="ARBA" id="ARBA00012374"/>
    </source>
</evidence>
<comment type="catalytic activity">
    <reaction evidence="16 17">
        <text>di-trans,octa-cis-undecaprenyl diphosphate + H2O = di-trans,octa-cis-undecaprenyl phosphate + phosphate + H(+)</text>
        <dbReference type="Rhea" id="RHEA:28094"/>
        <dbReference type="ChEBI" id="CHEBI:15377"/>
        <dbReference type="ChEBI" id="CHEBI:15378"/>
        <dbReference type="ChEBI" id="CHEBI:43474"/>
        <dbReference type="ChEBI" id="CHEBI:58405"/>
        <dbReference type="ChEBI" id="CHEBI:60392"/>
        <dbReference type="EC" id="3.6.1.27"/>
    </reaction>
</comment>
<evidence type="ECO:0000256" key="13">
    <source>
        <dbReference type="ARBA" id="ARBA00023316"/>
    </source>
</evidence>
<evidence type="ECO:0000256" key="6">
    <source>
        <dbReference type="ARBA" id="ARBA00022692"/>
    </source>
</evidence>
<keyword evidence="10 17" id="KW-1133">Transmembrane helix</keyword>
<dbReference type="GO" id="GO:0009252">
    <property type="term" value="P:peptidoglycan biosynthetic process"/>
    <property type="evidence" value="ECO:0007669"/>
    <property type="project" value="UniProtKB-KW"/>
</dbReference>
<dbReference type="NCBIfam" id="TIGR00753">
    <property type="entry name" value="undec_PP_bacA"/>
    <property type="match status" value="1"/>
</dbReference>
<dbReference type="eggNOG" id="COG1968">
    <property type="taxonomic scope" value="Bacteria"/>
</dbReference>
<dbReference type="GO" id="GO:0008360">
    <property type="term" value="P:regulation of cell shape"/>
    <property type="evidence" value="ECO:0007669"/>
    <property type="project" value="UniProtKB-KW"/>
</dbReference>
<comment type="miscellaneous">
    <text evidence="17">Bacitracin is thought to be involved in the inhibition of peptidoglycan synthesis by sequestering undecaprenyl diphosphate, thereby reducing the pool of lipid carrier available.</text>
</comment>
<evidence type="ECO:0000256" key="5">
    <source>
        <dbReference type="ARBA" id="ARBA00022475"/>
    </source>
</evidence>
<keyword evidence="9 17" id="KW-0573">Peptidoglycan synthesis</keyword>
<comment type="subcellular location">
    <subcellularLocation>
        <location evidence="1 17">Cell membrane</location>
        <topology evidence="1 17">Multi-pass membrane protein</topology>
    </subcellularLocation>
</comment>
<keyword evidence="11 17" id="KW-0472">Membrane</keyword>
<dbReference type="EMBL" id="AWSA01000017">
    <property type="protein sequence ID" value="EWT01773.1"/>
    <property type="molecule type" value="Genomic_DNA"/>
</dbReference>
<keyword evidence="7 17" id="KW-0378">Hydrolase</keyword>
<evidence type="ECO:0000256" key="15">
    <source>
        <dbReference type="ARBA" id="ARBA00032932"/>
    </source>
</evidence>
<evidence type="ECO:0000256" key="14">
    <source>
        <dbReference type="ARBA" id="ARBA00032707"/>
    </source>
</evidence>
<feature type="transmembrane region" description="Helical" evidence="17">
    <location>
        <begin position="198"/>
        <end position="216"/>
    </location>
</feature>
<comment type="caution">
    <text evidence="18">The sequence shown here is derived from an EMBL/GenBank/DDBJ whole genome shotgun (WGS) entry which is preliminary data.</text>
</comment>
<dbReference type="GO" id="GO:0071555">
    <property type="term" value="P:cell wall organization"/>
    <property type="evidence" value="ECO:0007669"/>
    <property type="project" value="UniProtKB-KW"/>
</dbReference>
<keyword evidence="13 17" id="KW-0961">Cell wall biogenesis/degradation</keyword>
<dbReference type="EC" id="3.6.1.27" evidence="3 17"/>
<dbReference type="PANTHER" id="PTHR30622">
    <property type="entry name" value="UNDECAPRENYL-DIPHOSPHATASE"/>
    <property type="match status" value="1"/>
</dbReference>
<evidence type="ECO:0000256" key="1">
    <source>
        <dbReference type="ARBA" id="ARBA00004651"/>
    </source>
</evidence>
<dbReference type="Pfam" id="PF02673">
    <property type="entry name" value="BacA"/>
    <property type="match status" value="1"/>
</dbReference>
<dbReference type="AlphaFoldDB" id="W9GAA5"/>
<feature type="transmembrane region" description="Helical" evidence="17">
    <location>
        <begin position="222"/>
        <end position="249"/>
    </location>
</feature>
<evidence type="ECO:0000256" key="17">
    <source>
        <dbReference type="HAMAP-Rule" id="MF_01006"/>
    </source>
</evidence>
<gene>
    <name evidence="17" type="primary">uppP</name>
    <name evidence="18" type="ORF">N865_07890</name>
</gene>
<dbReference type="PATRIC" id="fig|1386089.3.peg.1897"/>
<dbReference type="PANTHER" id="PTHR30622:SF3">
    <property type="entry name" value="UNDECAPRENYL-DIPHOSPHATASE"/>
    <property type="match status" value="1"/>
</dbReference>
<protein>
    <recommendedName>
        <fullName evidence="4 17">Undecaprenyl-diphosphatase</fullName>
        <ecNumber evidence="3 17">3.6.1.27</ecNumber>
    </recommendedName>
    <alternativeName>
        <fullName evidence="15 17">Bacitracin resistance protein</fullName>
    </alternativeName>
    <alternativeName>
        <fullName evidence="14 17">Undecaprenyl pyrophosphate phosphatase</fullName>
    </alternativeName>
</protein>
<evidence type="ECO:0000313" key="19">
    <source>
        <dbReference type="Proteomes" id="UP000019489"/>
    </source>
</evidence>
<evidence type="ECO:0000256" key="11">
    <source>
        <dbReference type="ARBA" id="ARBA00023136"/>
    </source>
</evidence>
<dbReference type="GO" id="GO:0050380">
    <property type="term" value="F:undecaprenyl-diphosphatase activity"/>
    <property type="evidence" value="ECO:0007669"/>
    <property type="project" value="UniProtKB-UniRule"/>
</dbReference>